<feature type="compositionally biased region" description="Low complexity" evidence="1">
    <location>
        <begin position="1"/>
        <end position="13"/>
    </location>
</feature>
<dbReference type="PANTHER" id="PTHR47839">
    <property type="entry name" value="DOMAIN PROTEIN, PUTATIVE (AFU_ORTHOLOGUE AFUA_6G04830)-RELATED"/>
    <property type="match status" value="1"/>
</dbReference>
<proteinExistence type="predicted"/>
<name>A0A0G4NKT6_VERLO</name>
<evidence type="ECO:0000313" key="2">
    <source>
        <dbReference type="EMBL" id="CRK46996.1"/>
    </source>
</evidence>
<gene>
    <name evidence="2" type="ORF">BN1723_001271</name>
</gene>
<dbReference type="InterPro" id="IPR022155">
    <property type="entry name" value="DUF3684"/>
</dbReference>
<reference evidence="3" key="1">
    <citation type="submission" date="2015-05" db="EMBL/GenBank/DDBJ databases">
        <authorList>
            <person name="Fogelqvist Johan"/>
        </authorList>
    </citation>
    <scope>NUCLEOTIDE SEQUENCE [LARGE SCALE GENOMIC DNA]</scope>
</reference>
<feature type="region of interest" description="Disordered" evidence="1">
    <location>
        <begin position="1"/>
        <end position="300"/>
    </location>
</feature>
<dbReference type="AlphaFoldDB" id="A0A0G4NKT6"/>
<feature type="compositionally biased region" description="Basic and acidic residues" evidence="1">
    <location>
        <begin position="508"/>
        <end position="519"/>
    </location>
</feature>
<organism evidence="2 3">
    <name type="scientific">Verticillium longisporum</name>
    <name type="common">Verticillium dahliae var. longisporum</name>
    <dbReference type="NCBI Taxonomy" id="100787"/>
    <lineage>
        <taxon>Eukaryota</taxon>
        <taxon>Fungi</taxon>
        <taxon>Dikarya</taxon>
        <taxon>Ascomycota</taxon>
        <taxon>Pezizomycotina</taxon>
        <taxon>Sordariomycetes</taxon>
        <taxon>Hypocreomycetidae</taxon>
        <taxon>Glomerellales</taxon>
        <taxon>Plectosphaerellaceae</taxon>
        <taxon>Verticillium</taxon>
    </lineage>
</organism>
<dbReference type="Proteomes" id="UP000045706">
    <property type="component" value="Unassembled WGS sequence"/>
</dbReference>
<accession>A0A0G4NKT6</accession>
<feature type="compositionally biased region" description="Low complexity" evidence="1">
    <location>
        <begin position="22"/>
        <end position="37"/>
    </location>
</feature>
<dbReference type="EMBL" id="CVQI01036161">
    <property type="protein sequence ID" value="CRK46996.1"/>
    <property type="molecule type" value="Genomic_DNA"/>
</dbReference>
<feature type="compositionally biased region" description="Low complexity" evidence="1">
    <location>
        <begin position="57"/>
        <end position="74"/>
    </location>
</feature>
<sequence>MYAPSPTSSAPPSAGVPPPSPALALPSPGTAGPAAGPKPRAVTPSKENFFEDLPMTSRPRPASRQSSRLPSPALGGPASLPQGPPPAQYAPLPSTQSMELPKQEAPPALPRAESSGLTGLVAPPRVSPYAALQSNSPGTSNIPNNSRYSPAPPLAPAVNGTARPGSANRYSPAPPASRPPSATYSAAPPPAAVLPHLPRTSSPLAHFEVSHDRAQSAPVTNGEHGQHSQPDRRISAQFEPRVNRVSSLPPTQEVEEDEGAKAEQSPQPIDAYAPLGAAPASPPLARHTPPPSAHGHNRLAHSKAATNPVKLLHVRHPRMAPLLRKQRSPPVLSTHMPQHLARVATTIFVLDYRNTTTPLPNLLSVSQFLATSLTFVALQHVEFWIDDYKVLSLHKKASPSVEVPIPRDLETRTRDGLMTVHAVDRTSAQIDASFMGVIGWKPRATAAKQSDQYGMGAEVPSLRSFFSRLTSSASQAGLRGKAHKEEAGLFSNLTRRLGFDTPEDDDDDRHNGQLDKPAQDGRQLLPPPPGPGPSTTGSTGGGQKGKDDGRVTSPATVEQNLLNAINSTRSHDSNQLFSPPSMNEVKEQATYCDSTSAKNIAFAAEASNGMKVFTSRDMTLEPGPFLQRYAGPINAFAALLTEVGGVYSLSPKVLHIFYDDKGGTIAFNSSGSIFCNLRFFLQLHADKLTGARQAEAKAEAAVWWWVVMAHELAHNLVQSHDSDHSYYTESFIQQYFAKMVAKTAQWSAKPLPAASALARAPSAASVTSSSSRLAAAPAPPHGVPQQQQQQLPPPPYSETGRQHRYNPFD</sequence>
<protein>
    <submittedName>
        <fullName evidence="2">Uncharacterized protein</fullName>
    </submittedName>
</protein>
<dbReference type="Pfam" id="PF12449">
    <property type="entry name" value="DUF3684"/>
    <property type="match status" value="1"/>
</dbReference>
<evidence type="ECO:0000313" key="3">
    <source>
        <dbReference type="Proteomes" id="UP000045706"/>
    </source>
</evidence>
<evidence type="ECO:0000256" key="1">
    <source>
        <dbReference type="SAM" id="MobiDB-lite"/>
    </source>
</evidence>
<dbReference type="PANTHER" id="PTHR47839:SF1">
    <property type="entry name" value="DOMAIN PROTEIN, PUTATIVE (AFU_ORTHOLOGUE AFUA_6G04830)-RELATED"/>
    <property type="match status" value="1"/>
</dbReference>
<feature type="region of interest" description="Disordered" evidence="1">
    <location>
        <begin position="768"/>
        <end position="809"/>
    </location>
</feature>
<feature type="compositionally biased region" description="Polar residues" evidence="1">
    <location>
        <begin position="132"/>
        <end position="148"/>
    </location>
</feature>
<feature type="compositionally biased region" description="Low complexity" evidence="1">
    <location>
        <begin position="271"/>
        <end position="285"/>
    </location>
</feature>
<feature type="non-terminal residue" evidence="2">
    <location>
        <position position="809"/>
    </location>
</feature>
<feature type="compositionally biased region" description="Basic and acidic residues" evidence="1">
    <location>
        <begin position="224"/>
        <end position="234"/>
    </location>
</feature>
<feature type="region of interest" description="Disordered" evidence="1">
    <location>
        <begin position="493"/>
        <end position="552"/>
    </location>
</feature>